<organism evidence="19 20">
    <name type="scientific">Exocentrus adspersus</name>
    <dbReference type="NCBI Taxonomy" id="1586481"/>
    <lineage>
        <taxon>Eukaryota</taxon>
        <taxon>Metazoa</taxon>
        <taxon>Ecdysozoa</taxon>
        <taxon>Arthropoda</taxon>
        <taxon>Hexapoda</taxon>
        <taxon>Insecta</taxon>
        <taxon>Pterygota</taxon>
        <taxon>Neoptera</taxon>
        <taxon>Endopterygota</taxon>
        <taxon>Coleoptera</taxon>
        <taxon>Polyphaga</taxon>
        <taxon>Cucujiformia</taxon>
        <taxon>Chrysomeloidea</taxon>
        <taxon>Cerambycidae</taxon>
        <taxon>Lamiinae</taxon>
        <taxon>Acanthocinini</taxon>
        <taxon>Exocentrus</taxon>
    </lineage>
</organism>
<evidence type="ECO:0000256" key="9">
    <source>
        <dbReference type="ARBA" id="ARBA00022574"/>
    </source>
</evidence>
<comment type="subcellular location">
    <subcellularLocation>
        <location evidence="1">Cell membrane</location>
        <topology evidence="1">Peripheral membrane protein</topology>
    </subcellularLocation>
    <subcellularLocation>
        <location evidence="2">Cytoplasm</location>
    </subcellularLocation>
</comment>
<keyword evidence="8" id="KW-0597">Phosphoprotein</keyword>
<dbReference type="Pfam" id="PF08366">
    <property type="entry name" value="LLGL"/>
    <property type="match status" value="1"/>
</dbReference>
<dbReference type="GO" id="GO:0005096">
    <property type="term" value="F:GTPase activator activity"/>
    <property type="evidence" value="ECO:0007669"/>
    <property type="project" value="TreeGrafter"/>
</dbReference>
<evidence type="ECO:0000256" key="14">
    <source>
        <dbReference type="ARBA" id="ARBA00067543"/>
    </source>
</evidence>
<dbReference type="InterPro" id="IPR000664">
    <property type="entry name" value="Lethal2_giant"/>
</dbReference>
<accession>A0AAV8W1H6</accession>
<dbReference type="FunFam" id="2.130.10.10:FF:000521">
    <property type="entry name" value="syntaxin-binding protein 5-like isoform X1"/>
    <property type="match status" value="1"/>
</dbReference>
<evidence type="ECO:0000256" key="6">
    <source>
        <dbReference type="ARBA" id="ARBA00022483"/>
    </source>
</evidence>
<feature type="coiled-coil region" evidence="16">
    <location>
        <begin position="1160"/>
        <end position="1187"/>
    </location>
</feature>
<reference evidence="19 20" key="1">
    <citation type="journal article" date="2023" name="Insect Mol. Biol.">
        <title>Genome sequencing provides insights into the evolution of gene families encoding plant cell wall-degrading enzymes in longhorned beetles.</title>
        <authorList>
            <person name="Shin N.R."/>
            <person name="Okamura Y."/>
            <person name="Kirsch R."/>
            <person name="Pauchet Y."/>
        </authorList>
    </citation>
    <scope>NUCLEOTIDE SEQUENCE [LARGE SCALE GENOMIC DNA]</scope>
    <source>
        <strain evidence="19">EAD_L_NR</strain>
    </source>
</reference>
<comment type="caution">
    <text evidence="19">The sequence shown here is derived from an EMBL/GenBank/DDBJ whole genome shotgun (WGS) entry which is preliminary data.</text>
</comment>
<keyword evidence="13" id="KW-0472">Membrane</keyword>
<dbReference type="SUPFAM" id="SSF58038">
    <property type="entry name" value="SNARE fusion complex"/>
    <property type="match status" value="1"/>
</dbReference>
<dbReference type="GO" id="GO:0006887">
    <property type="term" value="P:exocytosis"/>
    <property type="evidence" value="ECO:0007669"/>
    <property type="project" value="UniProtKB-KW"/>
</dbReference>
<dbReference type="GO" id="GO:0015031">
    <property type="term" value="P:protein transport"/>
    <property type="evidence" value="ECO:0007669"/>
    <property type="project" value="UniProtKB-KW"/>
</dbReference>
<keyword evidence="10" id="KW-0677">Repeat</keyword>
<comment type="similarity">
    <text evidence="3">Belongs to the WD repeat L(2)GL family.</text>
</comment>
<feature type="region of interest" description="Disordered" evidence="17">
    <location>
        <begin position="792"/>
        <end position="813"/>
    </location>
</feature>
<proteinExistence type="inferred from homology"/>
<evidence type="ECO:0000256" key="10">
    <source>
        <dbReference type="ARBA" id="ARBA00022737"/>
    </source>
</evidence>
<dbReference type="Gene3D" id="2.130.10.10">
    <property type="entry name" value="YVTN repeat-like/Quinoprotein amine dehydrogenase"/>
    <property type="match status" value="2"/>
</dbReference>
<keyword evidence="7" id="KW-0963">Cytoplasm</keyword>
<dbReference type="SUPFAM" id="SSF50978">
    <property type="entry name" value="WD40 repeat-like"/>
    <property type="match status" value="1"/>
</dbReference>
<dbReference type="FunFam" id="1.20.5.110:FF:000001">
    <property type="entry name" value="syntaxin-binding protein 5 isoform X1"/>
    <property type="match status" value="1"/>
</dbReference>
<dbReference type="InterPro" id="IPR001680">
    <property type="entry name" value="WD40_rpt"/>
</dbReference>
<dbReference type="Gene3D" id="1.20.5.110">
    <property type="match status" value="1"/>
</dbReference>
<evidence type="ECO:0000256" key="11">
    <source>
        <dbReference type="ARBA" id="ARBA00022927"/>
    </source>
</evidence>
<dbReference type="GO" id="GO:0006893">
    <property type="term" value="P:Golgi to plasma membrane transport"/>
    <property type="evidence" value="ECO:0007669"/>
    <property type="project" value="TreeGrafter"/>
</dbReference>
<evidence type="ECO:0000313" key="20">
    <source>
        <dbReference type="Proteomes" id="UP001159042"/>
    </source>
</evidence>
<feature type="region of interest" description="Disordered" evidence="17">
    <location>
        <begin position="686"/>
        <end position="716"/>
    </location>
</feature>
<keyword evidence="6" id="KW-0268">Exocytosis</keyword>
<name>A0AAV8W1H6_9CUCU</name>
<dbReference type="InterPro" id="IPR013905">
    <property type="entry name" value="Lgl_C_dom"/>
</dbReference>
<evidence type="ECO:0000256" key="7">
    <source>
        <dbReference type="ARBA" id="ARBA00022490"/>
    </source>
</evidence>
<feature type="region of interest" description="Disordered" evidence="17">
    <location>
        <begin position="473"/>
        <end position="492"/>
    </location>
</feature>
<evidence type="ECO:0000256" key="4">
    <source>
        <dbReference type="ARBA" id="ARBA00022448"/>
    </source>
</evidence>
<feature type="domain" description="V-SNARE coiled-coil homology" evidence="18">
    <location>
        <begin position="1138"/>
        <end position="1198"/>
    </location>
</feature>
<dbReference type="GO" id="GO:0019905">
    <property type="term" value="F:syntaxin binding"/>
    <property type="evidence" value="ECO:0007669"/>
    <property type="project" value="TreeGrafter"/>
</dbReference>
<dbReference type="EMBL" id="JANEYG010000014">
    <property type="protein sequence ID" value="KAJ8920522.1"/>
    <property type="molecule type" value="Genomic_DNA"/>
</dbReference>
<dbReference type="InterPro" id="IPR042855">
    <property type="entry name" value="V_SNARE_CC"/>
</dbReference>
<dbReference type="PRINTS" id="PR00962">
    <property type="entry name" value="LETHAL2GIANT"/>
</dbReference>
<evidence type="ECO:0000256" key="8">
    <source>
        <dbReference type="ARBA" id="ARBA00022553"/>
    </source>
</evidence>
<dbReference type="InterPro" id="IPR013577">
    <property type="entry name" value="LLGL2"/>
</dbReference>
<evidence type="ECO:0000256" key="3">
    <source>
        <dbReference type="ARBA" id="ARBA00008070"/>
    </source>
</evidence>
<dbReference type="PANTHER" id="PTHR10241">
    <property type="entry name" value="LETHAL 2 GIANT LARVAE PROTEIN"/>
    <property type="match status" value="1"/>
</dbReference>
<feature type="region of interest" description="Disordered" evidence="17">
    <location>
        <begin position="933"/>
        <end position="952"/>
    </location>
</feature>
<dbReference type="Pfam" id="PF08596">
    <property type="entry name" value="Lgl_C"/>
    <property type="match status" value="1"/>
</dbReference>
<dbReference type="GO" id="GO:0045159">
    <property type="term" value="F:myosin II binding"/>
    <property type="evidence" value="ECO:0007669"/>
    <property type="project" value="TreeGrafter"/>
</dbReference>
<evidence type="ECO:0000256" key="2">
    <source>
        <dbReference type="ARBA" id="ARBA00004496"/>
    </source>
</evidence>
<keyword evidence="20" id="KW-1185">Reference proteome</keyword>
<keyword evidence="12 15" id="KW-0175">Coiled coil</keyword>
<evidence type="ECO:0000259" key="18">
    <source>
        <dbReference type="PROSITE" id="PS50892"/>
    </source>
</evidence>
<dbReference type="SUPFAM" id="SSF101908">
    <property type="entry name" value="Putative isomerase YbhE"/>
    <property type="match status" value="1"/>
</dbReference>
<evidence type="ECO:0000256" key="15">
    <source>
        <dbReference type="PROSITE-ProRule" id="PRU00290"/>
    </source>
</evidence>
<dbReference type="AlphaFoldDB" id="A0AAV8W1H6"/>
<dbReference type="Proteomes" id="UP001159042">
    <property type="component" value="Unassembled WGS sequence"/>
</dbReference>
<gene>
    <name evidence="19" type="ORF">NQ315_005391</name>
</gene>
<keyword evidence="4" id="KW-0813">Transport</keyword>
<keyword evidence="5" id="KW-1003">Cell membrane</keyword>
<dbReference type="GO" id="GO:0005886">
    <property type="term" value="C:plasma membrane"/>
    <property type="evidence" value="ECO:0007669"/>
    <property type="project" value="UniProtKB-SubCell"/>
</dbReference>
<dbReference type="InterPro" id="IPR015943">
    <property type="entry name" value="WD40/YVTN_repeat-like_dom_sf"/>
</dbReference>
<dbReference type="FunFam" id="2.130.10.10:FF:003581">
    <property type="entry name" value="Lethal(2) giant larvae protein-like Protein"/>
    <property type="match status" value="1"/>
</dbReference>
<protein>
    <recommendedName>
        <fullName evidence="14">Syntaxin-binding protein 5-like</fullName>
    </recommendedName>
</protein>
<dbReference type="SMART" id="SM00320">
    <property type="entry name" value="WD40"/>
    <property type="match status" value="5"/>
</dbReference>
<evidence type="ECO:0000256" key="1">
    <source>
        <dbReference type="ARBA" id="ARBA00004202"/>
    </source>
</evidence>
<dbReference type="GO" id="GO:0031201">
    <property type="term" value="C:SNARE complex"/>
    <property type="evidence" value="ECO:0007669"/>
    <property type="project" value="TreeGrafter"/>
</dbReference>
<keyword evidence="11" id="KW-0653">Protein transport</keyword>
<dbReference type="CDD" id="cd15873">
    <property type="entry name" value="R-SNARE_STXBP5_6"/>
    <property type="match status" value="1"/>
</dbReference>
<keyword evidence="9" id="KW-0853">WD repeat</keyword>
<evidence type="ECO:0000256" key="16">
    <source>
        <dbReference type="SAM" id="Coils"/>
    </source>
</evidence>
<evidence type="ECO:0000256" key="12">
    <source>
        <dbReference type="ARBA" id="ARBA00023054"/>
    </source>
</evidence>
<feature type="compositionally biased region" description="Basic and acidic residues" evidence="17">
    <location>
        <begin position="933"/>
        <end position="942"/>
    </location>
</feature>
<dbReference type="InterPro" id="IPR036322">
    <property type="entry name" value="WD40_repeat_dom_sf"/>
</dbReference>
<sequence>MGQPGVDVHVRHDMDGPPGSAAVLHLQFLINEGALISATADDTLHLWNFRQKIPQIVQSLKFQKEKITYMHLPLQSKWLYVGTERGNVHVVQIENFNLSGYIINWNKAIEISRKTHPGAIVHLSDNPLDASKLLIGFESGLVVLWDLRNKVVDMRWVTNELRSIAWHYEGKQFMCSHTDGTLTTWSLKSSCKYIHIAQPHAKLTKEGKPEQCKPITKVEWKSSRSGEAYVIFSGGMPYDQASRTPCITVVYNKTTTVLEMEHNVIDFITLCESPYSSELQEPYAIVALLQNDLVVMDLQTAGFPCLENPYPMDIHESPVTCCSYLSDCPADLIPAFYSVGRAGAMKRMGFSEMTWPINGGTWPAQACTYAEVIMTGHADGSIKFWDASAGTLQVLYKLKTAKVFEKPKSRSLDSEDDPFAIEIISLCPESRKLCVAGASSHVILFNYRKTESSDEVTVLEIPIIYEVPEEGEISPDCQFSGPGSAGSGSKLDMLDLENKKDGSTLKVRSGNLKKPPGFQVQLVCLTPWNNGEPPSHITALTINSSYGLMAYGNETGIVIVDIEQRVCLLNLGSPDLYGAQDPYSRVPRSPKKGQTLTDTLPVNMDREERQPRSPSIDQMGRSPESPFSFAPCPPPVEQALEAMEEEKAVPIPQNRRKSSTWKAFNLKRQLSKVDIKIKNSLKEKRNSVFYSDTSPGQEPDDNTEEVDKSSPESDENTVIDNQSVIDLSVVSPKTSDEDEFKKTSEDFVEPVQFSPEDEPEIPFLVGSLGTQYEYINNSKRVGFATRPDNLDLVDESGAPMRPPRHRKKNQEKRDHRLLSVPNIKFQKAELQSYKDLREKEDTVVSPQPSFTGNLMRRFKPTVLTPTLWVGTSLGSVLTILITPPDPDSRSSQPVVVSLVGATIFRLKGGILAMSFLDCNGSLIPYSFESWRDDNREKRDKTPTRNQNRMSPTLGIDTLNKMDSFSDRQFIVIASEKQARVVALPSQTCVYRQQLTDSDFVVKADVISLKDSVCLVCYLSNGHLTAYSLPSLRQLLDIDFLPLSELRIARTFNFGNRGHGLYLASPSELQKFTICTEFCSNLTEMMGELFLPLDMPEPPKEGFFKGLFGGGIRSLDREELFGESSGKASKAVAKHIPGNLSDLNQRATTASSEVNRAHRLMVERGDKLNQLEERAEKMRSEAENFSSSAHDLMLKYKDKKWYQL</sequence>
<evidence type="ECO:0000256" key="13">
    <source>
        <dbReference type="ARBA" id="ARBA00023136"/>
    </source>
</evidence>
<evidence type="ECO:0000256" key="17">
    <source>
        <dbReference type="SAM" id="MobiDB-lite"/>
    </source>
</evidence>
<evidence type="ECO:0000313" key="19">
    <source>
        <dbReference type="EMBL" id="KAJ8920522.1"/>
    </source>
</evidence>
<dbReference type="PROSITE" id="PS50892">
    <property type="entry name" value="V_SNARE"/>
    <property type="match status" value="1"/>
</dbReference>
<feature type="region of interest" description="Disordered" evidence="17">
    <location>
        <begin position="579"/>
        <end position="635"/>
    </location>
</feature>
<dbReference type="PANTHER" id="PTHR10241:SF25">
    <property type="entry name" value="TOMOSYN, ISOFORM C"/>
    <property type="match status" value="1"/>
</dbReference>
<evidence type="ECO:0000256" key="5">
    <source>
        <dbReference type="ARBA" id="ARBA00022475"/>
    </source>
</evidence>